<name>A0A067Q769_9AGAM</name>
<dbReference type="SUPFAM" id="SSF52047">
    <property type="entry name" value="RNI-like"/>
    <property type="match status" value="1"/>
</dbReference>
<organism evidence="1 2">
    <name type="scientific">Jaapia argillacea MUCL 33604</name>
    <dbReference type="NCBI Taxonomy" id="933084"/>
    <lineage>
        <taxon>Eukaryota</taxon>
        <taxon>Fungi</taxon>
        <taxon>Dikarya</taxon>
        <taxon>Basidiomycota</taxon>
        <taxon>Agaricomycotina</taxon>
        <taxon>Agaricomycetes</taxon>
        <taxon>Agaricomycetidae</taxon>
        <taxon>Jaapiales</taxon>
        <taxon>Jaapiaceae</taxon>
        <taxon>Jaapia</taxon>
    </lineage>
</organism>
<dbReference type="InParanoid" id="A0A067Q769"/>
<dbReference type="EMBL" id="KL197712">
    <property type="protein sequence ID" value="KDQ62005.1"/>
    <property type="molecule type" value="Genomic_DNA"/>
</dbReference>
<protein>
    <recommendedName>
        <fullName evidence="3">F-box domain-containing protein</fullName>
    </recommendedName>
</protein>
<evidence type="ECO:0008006" key="3">
    <source>
        <dbReference type="Google" id="ProtNLM"/>
    </source>
</evidence>
<accession>A0A067Q769</accession>
<proteinExistence type="predicted"/>
<dbReference type="HOGENOM" id="CLU_987162_0_0_1"/>
<keyword evidence="2" id="KW-1185">Reference proteome</keyword>
<sequence length="282" mass="31581">MLTHVTLVRFWFPDSLPIPWSQLTHLTLGSEDEPLCVPPYEFFETLRKCTELTHLDIVHENNGDDDDDDDYDDGEQASPQDHIVLHNLQFLRLLEVPRDDQLFLQLVVPNLVNLTYAPPNDSLGTSTPTSSLPALQKCITRSGCTITTFELGPTDTSSQDVFGCLDSLPSLRELTIDVAGHFPRFQSAIIDYFLPDGNRTSSDSVASDYKLPMLQRITIMGLKECEFVESLVSMIRFRCGFSSSTDLLARLVVAAFDKDLYAVLETRLKDCIEAGLRLDVCG</sequence>
<dbReference type="Proteomes" id="UP000027265">
    <property type="component" value="Unassembled WGS sequence"/>
</dbReference>
<reference evidence="2" key="1">
    <citation type="journal article" date="2014" name="Proc. Natl. Acad. Sci. U.S.A.">
        <title>Extensive sampling of basidiomycete genomes demonstrates inadequacy of the white-rot/brown-rot paradigm for wood decay fungi.</title>
        <authorList>
            <person name="Riley R."/>
            <person name="Salamov A.A."/>
            <person name="Brown D.W."/>
            <person name="Nagy L.G."/>
            <person name="Floudas D."/>
            <person name="Held B.W."/>
            <person name="Levasseur A."/>
            <person name="Lombard V."/>
            <person name="Morin E."/>
            <person name="Otillar R."/>
            <person name="Lindquist E.A."/>
            <person name="Sun H."/>
            <person name="LaButti K.M."/>
            <person name="Schmutz J."/>
            <person name="Jabbour D."/>
            <person name="Luo H."/>
            <person name="Baker S.E."/>
            <person name="Pisabarro A.G."/>
            <person name="Walton J.D."/>
            <person name="Blanchette R.A."/>
            <person name="Henrissat B."/>
            <person name="Martin F."/>
            <person name="Cullen D."/>
            <person name="Hibbett D.S."/>
            <person name="Grigoriev I.V."/>
        </authorList>
    </citation>
    <scope>NUCLEOTIDE SEQUENCE [LARGE SCALE GENOMIC DNA]</scope>
    <source>
        <strain evidence="2">MUCL 33604</strain>
    </source>
</reference>
<evidence type="ECO:0000313" key="2">
    <source>
        <dbReference type="Proteomes" id="UP000027265"/>
    </source>
</evidence>
<evidence type="ECO:0000313" key="1">
    <source>
        <dbReference type="EMBL" id="KDQ62005.1"/>
    </source>
</evidence>
<gene>
    <name evidence="1" type="ORF">JAAARDRAFT_204377</name>
</gene>
<dbReference type="AlphaFoldDB" id="A0A067Q769"/>